<dbReference type="CDD" id="cd18137">
    <property type="entry name" value="HLD_clamp_pol_III_gamma_tau"/>
    <property type="match status" value="1"/>
</dbReference>
<feature type="domain" description="AAA+ ATPase" evidence="10">
    <location>
        <begin position="36"/>
        <end position="157"/>
    </location>
</feature>
<dbReference type="GO" id="GO:0009360">
    <property type="term" value="C:DNA polymerase III complex"/>
    <property type="evidence" value="ECO:0007669"/>
    <property type="project" value="InterPro"/>
</dbReference>
<evidence type="ECO:0000256" key="6">
    <source>
        <dbReference type="ARBA" id="ARBA00022932"/>
    </source>
</evidence>
<evidence type="ECO:0000256" key="1">
    <source>
        <dbReference type="ARBA" id="ARBA00006360"/>
    </source>
</evidence>
<keyword evidence="2" id="KW-0479">Metal-binding</keyword>
<dbReference type="PANTHER" id="PTHR11669">
    <property type="entry name" value="REPLICATION FACTOR C / DNA POLYMERASE III GAMMA-TAU SUBUNIT"/>
    <property type="match status" value="1"/>
</dbReference>
<evidence type="ECO:0000256" key="9">
    <source>
        <dbReference type="SAM" id="MobiDB-lite"/>
    </source>
</evidence>
<dbReference type="InterPro" id="IPR003593">
    <property type="entry name" value="AAA+_ATPase"/>
</dbReference>
<evidence type="ECO:0000313" key="11">
    <source>
        <dbReference type="EMBL" id="MCA9398051.1"/>
    </source>
</evidence>
<dbReference type="GO" id="GO:0006261">
    <property type="term" value="P:DNA-templated DNA replication"/>
    <property type="evidence" value="ECO:0007669"/>
    <property type="project" value="TreeGrafter"/>
</dbReference>
<evidence type="ECO:0000313" key="12">
    <source>
        <dbReference type="Proteomes" id="UP000699691"/>
    </source>
</evidence>
<dbReference type="GO" id="GO:0003887">
    <property type="term" value="F:DNA-directed DNA polymerase activity"/>
    <property type="evidence" value="ECO:0007669"/>
    <property type="project" value="UniProtKB-KW"/>
</dbReference>
<keyword evidence="8 11" id="KW-0808">Transferase</keyword>
<organism evidence="11 12">
    <name type="scientific">candidate division WWE3 bacterium</name>
    <dbReference type="NCBI Taxonomy" id="2053526"/>
    <lineage>
        <taxon>Bacteria</taxon>
        <taxon>Katanobacteria</taxon>
    </lineage>
</organism>
<keyword evidence="8 11" id="KW-0548">Nucleotidyltransferase</keyword>
<evidence type="ECO:0000256" key="3">
    <source>
        <dbReference type="ARBA" id="ARBA00022741"/>
    </source>
</evidence>
<evidence type="ECO:0000256" key="2">
    <source>
        <dbReference type="ARBA" id="ARBA00022723"/>
    </source>
</evidence>
<feature type="region of interest" description="Disordered" evidence="9">
    <location>
        <begin position="327"/>
        <end position="363"/>
    </location>
</feature>
<dbReference type="NCBIfam" id="TIGR02397">
    <property type="entry name" value="dnaX_nterm"/>
    <property type="match status" value="1"/>
</dbReference>
<dbReference type="Gene3D" id="3.40.50.300">
    <property type="entry name" value="P-loop containing nucleotide triphosphate hydrolases"/>
    <property type="match status" value="1"/>
</dbReference>
<accession>A0A955RX87</accession>
<dbReference type="GO" id="GO:0046872">
    <property type="term" value="F:metal ion binding"/>
    <property type="evidence" value="ECO:0007669"/>
    <property type="project" value="UniProtKB-KW"/>
</dbReference>
<dbReference type="PANTHER" id="PTHR11669:SF0">
    <property type="entry name" value="PROTEIN STICHEL-LIKE 2"/>
    <property type="match status" value="1"/>
</dbReference>
<dbReference type="SMART" id="SM00382">
    <property type="entry name" value="AAA"/>
    <property type="match status" value="1"/>
</dbReference>
<evidence type="ECO:0000259" key="10">
    <source>
        <dbReference type="SMART" id="SM00382"/>
    </source>
</evidence>
<reference evidence="11" key="2">
    <citation type="journal article" date="2021" name="Microbiome">
        <title>Successional dynamics and alternative stable states in a saline activated sludge microbial community over 9 years.</title>
        <authorList>
            <person name="Wang Y."/>
            <person name="Ye J."/>
            <person name="Ju F."/>
            <person name="Liu L."/>
            <person name="Boyd J.A."/>
            <person name="Deng Y."/>
            <person name="Parks D.H."/>
            <person name="Jiang X."/>
            <person name="Yin X."/>
            <person name="Woodcroft B.J."/>
            <person name="Tyson G.W."/>
            <person name="Hugenholtz P."/>
            <person name="Polz M.F."/>
            <person name="Zhang T."/>
        </authorList>
    </citation>
    <scope>NUCLEOTIDE SEQUENCE</scope>
    <source>
        <strain evidence="11">HKST-UBA02</strain>
    </source>
</reference>
<proteinExistence type="inferred from homology"/>
<comment type="function">
    <text evidence="8">DNA polymerase III is a complex, multichain enzyme responsible for most of the replicative synthesis in bacteria. This DNA polymerase also exhibits 3' to 5' exonuclease activity.</text>
</comment>
<dbReference type="Pfam" id="PF13177">
    <property type="entry name" value="DNA_pol3_delta2"/>
    <property type="match status" value="2"/>
</dbReference>
<comment type="subunit">
    <text evidence="8">DNA polymerase III contains a core (composed of alpha, epsilon and theta chains) that associates with a tau subunit. This core dimerizes to form the POLIII' complex. PolIII' associates with the gamma complex (composed of gamma, delta, delta', psi and chi chains) and with the beta chain to form the complete DNA polymerase III complex.</text>
</comment>
<keyword evidence="4" id="KW-0862">Zinc</keyword>
<keyword evidence="6 8" id="KW-0239">DNA-directed DNA polymerase</keyword>
<dbReference type="SUPFAM" id="SSF52540">
    <property type="entry name" value="P-loop containing nucleoside triphosphate hydrolases"/>
    <property type="match status" value="1"/>
</dbReference>
<reference evidence="11" key="1">
    <citation type="submission" date="2020-04" db="EMBL/GenBank/DDBJ databases">
        <authorList>
            <person name="Zhang T."/>
        </authorList>
    </citation>
    <scope>NUCLEOTIDE SEQUENCE</scope>
    <source>
        <strain evidence="11">HKST-UBA02</strain>
    </source>
</reference>
<evidence type="ECO:0000256" key="7">
    <source>
        <dbReference type="ARBA" id="ARBA00049244"/>
    </source>
</evidence>
<sequence>LYMSLYRKYRPSTFEEVIGQDHITTTLQNALSQDRLAHAYLFSGPRGTGKTTVARILASELHCSELDTIEIDAASHRGIDEVRALREQVQFQPSGGEKKIYILDEVHMLTKEAFNALLKMIEEPPAFVHFVLCTTEPHKVPITIISRTQRFDFKPGTVDSITSLLRSVAEKEQVEIEDAAIQVVASLANGGYRDAQSLFEQVMQSNTEGTITAENVRSVLGLVDDIEIERLVMAIMEKNFEQTKKQLEAFDERQLDWQYVSSSLLKQLRDQILSDEKTATTENLQLLSTLTVASRNIKFSPVPQIPIEVALIGWFREDVVTIQPAPKEQASAVEKQVPMPVKEKPRKPTTTPKPEQSAKSAPVIQRKEGTVHQLWPDILMAIKPFNHTLEALLKGCEPGDLANGVLSLNFKYKFHKEKIEEVQNKQIV</sequence>
<evidence type="ECO:0000256" key="5">
    <source>
        <dbReference type="ARBA" id="ARBA00022840"/>
    </source>
</evidence>
<dbReference type="EC" id="2.7.7.7" evidence="8"/>
<name>A0A955RX87_UNCKA</name>
<dbReference type="EMBL" id="JAGQKY010000262">
    <property type="protein sequence ID" value="MCA9398051.1"/>
    <property type="molecule type" value="Genomic_DNA"/>
</dbReference>
<evidence type="ECO:0000256" key="8">
    <source>
        <dbReference type="RuleBase" id="RU364063"/>
    </source>
</evidence>
<dbReference type="CDD" id="cd00009">
    <property type="entry name" value="AAA"/>
    <property type="match status" value="1"/>
</dbReference>
<protein>
    <recommendedName>
        <fullName evidence="8">DNA polymerase III subunit gamma/tau</fullName>
        <ecNumber evidence="8">2.7.7.7</ecNumber>
    </recommendedName>
</protein>
<evidence type="ECO:0000256" key="4">
    <source>
        <dbReference type="ARBA" id="ARBA00022833"/>
    </source>
</evidence>
<dbReference type="GO" id="GO:0005524">
    <property type="term" value="F:ATP binding"/>
    <property type="evidence" value="ECO:0007669"/>
    <property type="project" value="UniProtKB-KW"/>
</dbReference>
<comment type="caution">
    <text evidence="11">The sequence shown here is derived from an EMBL/GenBank/DDBJ whole genome shotgun (WGS) entry which is preliminary data.</text>
</comment>
<dbReference type="InterPro" id="IPR050238">
    <property type="entry name" value="DNA_Rep/Repair_Clamp_Loader"/>
</dbReference>
<keyword evidence="3 8" id="KW-0547">Nucleotide-binding</keyword>
<comment type="catalytic activity">
    <reaction evidence="7 8">
        <text>DNA(n) + a 2'-deoxyribonucleoside 5'-triphosphate = DNA(n+1) + diphosphate</text>
        <dbReference type="Rhea" id="RHEA:22508"/>
        <dbReference type="Rhea" id="RHEA-COMP:17339"/>
        <dbReference type="Rhea" id="RHEA-COMP:17340"/>
        <dbReference type="ChEBI" id="CHEBI:33019"/>
        <dbReference type="ChEBI" id="CHEBI:61560"/>
        <dbReference type="ChEBI" id="CHEBI:173112"/>
        <dbReference type="EC" id="2.7.7.7"/>
    </reaction>
</comment>
<keyword evidence="8" id="KW-0235">DNA replication</keyword>
<dbReference type="Proteomes" id="UP000699691">
    <property type="component" value="Unassembled WGS sequence"/>
</dbReference>
<dbReference type="InterPro" id="IPR045085">
    <property type="entry name" value="HLD_clamp_pol_III_gamma_tau"/>
</dbReference>
<dbReference type="Gene3D" id="1.10.8.60">
    <property type="match status" value="1"/>
</dbReference>
<keyword evidence="5 8" id="KW-0067">ATP-binding</keyword>
<feature type="non-terminal residue" evidence="11">
    <location>
        <position position="428"/>
    </location>
</feature>
<comment type="similarity">
    <text evidence="1 8">Belongs to the DnaX/STICHEL family.</text>
</comment>
<dbReference type="AlphaFoldDB" id="A0A955RX87"/>
<dbReference type="InterPro" id="IPR027417">
    <property type="entry name" value="P-loop_NTPase"/>
</dbReference>
<feature type="non-terminal residue" evidence="11">
    <location>
        <position position="1"/>
    </location>
</feature>
<gene>
    <name evidence="8 11" type="primary">dnaX</name>
    <name evidence="11" type="ORF">KC573_04430</name>
</gene>
<dbReference type="InterPro" id="IPR012763">
    <property type="entry name" value="DNA_pol_III_sug/sutau_N"/>
</dbReference>
<dbReference type="Pfam" id="PF22608">
    <property type="entry name" value="DNAX_ATPase_lid"/>
    <property type="match status" value="1"/>
</dbReference>